<evidence type="ECO:0000259" key="7">
    <source>
        <dbReference type="SMART" id="SM00650"/>
    </source>
</evidence>
<dbReference type="SMART" id="SM00650">
    <property type="entry name" value="rADc"/>
    <property type="match status" value="1"/>
</dbReference>
<feature type="domain" description="Ribosomal RNA adenine methylase transferase N-terminal" evidence="7">
    <location>
        <begin position="22"/>
        <end position="182"/>
    </location>
</feature>
<evidence type="ECO:0000256" key="3">
    <source>
        <dbReference type="ARBA" id="ARBA00022691"/>
    </source>
</evidence>
<evidence type="ECO:0000256" key="4">
    <source>
        <dbReference type="ARBA" id="ARBA00022884"/>
    </source>
</evidence>
<dbReference type="InterPro" id="IPR029063">
    <property type="entry name" value="SAM-dependent_MTases_sf"/>
</dbReference>
<dbReference type="SUPFAM" id="SSF53335">
    <property type="entry name" value="S-adenosyl-L-methionine-dependent methyltransferases"/>
    <property type="match status" value="1"/>
</dbReference>
<evidence type="ECO:0000313" key="8">
    <source>
        <dbReference type="EMBL" id="QES20133.1"/>
    </source>
</evidence>
<dbReference type="PANTHER" id="PTHR11727:SF7">
    <property type="entry name" value="DIMETHYLADENOSINE TRANSFERASE-RELATED"/>
    <property type="match status" value="1"/>
</dbReference>
<keyword evidence="3 5" id="KW-0949">S-adenosyl-L-methionine</keyword>
<comment type="similarity">
    <text evidence="5">Belongs to the class I-like SAM-binding methyltransferase superfamily. rRNA adenine N(6)-methyltransferase family.</text>
</comment>
<dbReference type="Pfam" id="PF00398">
    <property type="entry name" value="RrnaAD"/>
    <property type="match status" value="1"/>
</dbReference>
<dbReference type="Proteomes" id="UP000324106">
    <property type="component" value="Chromosome"/>
</dbReference>
<keyword evidence="2 5" id="KW-0808">Transferase</keyword>
<reference evidence="8 9" key="1">
    <citation type="submission" date="2018-05" db="EMBL/GenBank/DDBJ databases">
        <title>Streptomyces venezuelae.</title>
        <authorList>
            <person name="Kim W."/>
            <person name="Lee N."/>
            <person name="Cho B.-K."/>
        </authorList>
    </citation>
    <scope>NUCLEOTIDE SEQUENCE [LARGE SCALE GENOMIC DNA]</scope>
    <source>
        <strain evidence="8 9">ATCC 15068</strain>
    </source>
</reference>
<feature type="binding site" evidence="5">
    <location>
        <position position="62"/>
    </location>
    <ligand>
        <name>S-adenosyl-L-methionine</name>
        <dbReference type="ChEBI" id="CHEBI:59789"/>
    </ligand>
</feature>
<dbReference type="GO" id="GO:0003723">
    <property type="term" value="F:RNA binding"/>
    <property type="evidence" value="ECO:0007669"/>
    <property type="project" value="UniProtKB-UniRule"/>
</dbReference>
<protein>
    <submittedName>
        <fullName evidence="8">23S ribosomal RNA methyltransferase Erm</fullName>
    </submittedName>
</protein>
<dbReference type="Gene3D" id="1.10.8.100">
    <property type="entry name" value="Ribosomal RNA adenine dimethylase-like, domain 2"/>
    <property type="match status" value="1"/>
</dbReference>
<feature type="region of interest" description="Disordered" evidence="6">
    <location>
        <begin position="282"/>
        <end position="325"/>
    </location>
</feature>
<dbReference type="InterPro" id="IPR020596">
    <property type="entry name" value="rRNA_Ade_Mease_Trfase_CS"/>
</dbReference>
<dbReference type="GO" id="GO:0005829">
    <property type="term" value="C:cytosol"/>
    <property type="evidence" value="ECO:0007669"/>
    <property type="project" value="TreeGrafter"/>
</dbReference>
<feature type="compositionally biased region" description="Basic and acidic residues" evidence="6">
    <location>
        <begin position="316"/>
        <end position="325"/>
    </location>
</feature>
<dbReference type="AlphaFoldDB" id="A0A5P2API4"/>
<feature type="binding site" evidence="5">
    <location>
        <position position="85"/>
    </location>
    <ligand>
        <name>S-adenosyl-L-methionine</name>
        <dbReference type="ChEBI" id="CHEBI:59789"/>
    </ligand>
</feature>
<evidence type="ECO:0000256" key="6">
    <source>
        <dbReference type="SAM" id="MobiDB-lite"/>
    </source>
</evidence>
<dbReference type="PANTHER" id="PTHR11727">
    <property type="entry name" value="DIMETHYLADENOSINE TRANSFERASE"/>
    <property type="match status" value="1"/>
</dbReference>
<name>A0A5P2API4_STRVZ</name>
<dbReference type="PROSITE" id="PS51689">
    <property type="entry name" value="SAM_RNA_A_N6_MT"/>
    <property type="match status" value="1"/>
</dbReference>
<feature type="binding site" evidence="5">
    <location>
        <position position="17"/>
    </location>
    <ligand>
        <name>S-adenosyl-L-methionine</name>
        <dbReference type="ChEBI" id="CHEBI:59789"/>
    </ligand>
</feature>
<dbReference type="InterPro" id="IPR023165">
    <property type="entry name" value="rRNA_Ade_diMease-like_C"/>
</dbReference>
<dbReference type="GO" id="GO:0000179">
    <property type="term" value="F:rRNA (adenine-N6,N6-)-dimethyltransferase activity"/>
    <property type="evidence" value="ECO:0007669"/>
    <property type="project" value="UniProtKB-UniRule"/>
</dbReference>
<sequence length="325" mass="35003">MAFSPQGGRHELGQNFLVDRSVIDEIDGLVARTKGPILEIGPGDGALTLPLSRHGRPITAVELDGRRAQRLGVRTPGHVTVVHHDFLQFPLPRHPHVVVGNVPFHLTTAIMRRLLDAQHWHTAVLLVQWEVARRRAGVGGSTLLTAGWAPWYEFDLHSRVPARAFRPMPGVDGGVLAIRRRSAPLVGQVKTYQDFVRQVFTGKGNGLKEILRRTGRVSQRDLATWLRRNEISPHALPKDLKPGQWASLWELTGGTADGAFDGAACGTAGGAVGSFGAARVGAGHGSGRVSAGRWGGPSARRGRGQAVRSSGGPDQRWGRGRPESA</sequence>
<gene>
    <name evidence="8" type="primary">erm</name>
    <name evidence="8" type="ORF">DEJ46_14300</name>
</gene>
<proteinExistence type="inferred from homology"/>
<evidence type="ECO:0000256" key="5">
    <source>
        <dbReference type="PROSITE-ProRule" id="PRU01026"/>
    </source>
</evidence>
<accession>A0A5P2API4</accession>
<organism evidence="8 9">
    <name type="scientific">Streptomyces venezuelae</name>
    <dbReference type="NCBI Taxonomy" id="54571"/>
    <lineage>
        <taxon>Bacteria</taxon>
        <taxon>Bacillati</taxon>
        <taxon>Actinomycetota</taxon>
        <taxon>Actinomycetes</taxon>
        <taxon>Kitasatosporales</taxon>
        <taxon>Streptomycetaceae</taxon>
        <taxon>Streptomyces</taxon>
    </lineage>
</organism>
<dbReference type="InterPro" id="IPR020598">
    <property type="entry name" value="rRNA_Ade_methylase_Trfase_N"/>
</dbReference>
<feature type="binding site" evidence="5">
    <location>
        <position position="101"/>
    </location>
    <ligand>
        <name>S-adenosyl-L-methionine</name>
        <dbReference type="ChEBI" id="CHEBI:59789"/>
    </ligand>
</feature>
<keyword evidence="4 5" id="KW-0694">RNA-binding</keyword>
<dbReference type="PROSITE" id="PS01131">
    <property type="entry name" value="RRNA_A_DIMETH"/>
    <property type="match status" value="1"/>
</dbReference>
<dbReference type="Gene3D" id="3.40.50.150">
    <property type="entry name" value="Vaccinia Virus protein VP39"/>
    <property type="match status" value="1"/>
</dbReference>
<dbReference type="EMBL" id="CP029194">
    <property type="protein sequence ID" value="QES20133.1"/>
    <property type="molecule type" value="Genomic_DNA"/>
</dbReference>
<dbReference type="InterPro" id="IPR001737">
    <property type="entry name" value="KsgA/Erm"/>
</dbReference>
<dbReference type="NCBIfam" id="NF000499">
    <property type="entry name" value="Erm23S_rRNA_broad"/>
    <property type="match status" value="1"/>
</dbReference>
<evidence type="ECO:0000313" key="9">
    <source>
        <dbReference type="Proteomes" id="UP000324106"/>
    </source>
</evidence>
<dbReference type="CDD" id="cd02440">
    <property type="entry name" value="AdoMet_MTases"/>
    <property type="match status" value="1"/>
</dbReference>
<keyword evidence="1 5" id="KW-0489">Methyltransferase</keyword>
<evidence type="ECO:0000256" key="2">
    <source>
        <dbReference type="ARBA" id="ARBA00022679"/>
    </source>
</evidence>
<feature type="binding site" evidence="5">
    <location>
        <position position="15"/>
    </location>
    <ligand>
        <name>S-adenosyl-L-methionine</name>
        <dbReference type="ChEBI" id="CHEBI:59789"/>
    </ligand>
</feature>
<evidence type="ECO:0000256" key="1">
    <source>
        <dbReference type="ARBA" id="ARBA00022603"/>
    </source>
</evidence>
<feature type="binding site" evidence="5">
    <location>
        <position position="41"/>
    </location>
    <ligand>
        <name>S-adenosyl-L-methionine</name>
        <dbReference type="ChEBI" id="CHEBI:59789"/>
    </ligand>
</feature>